<accession>A0A1I0NHS9</accession>
<organism evidence="6 7">
    <name type="scientific">Prevotella aff. ruminicola Tc2-24</name>
    <dbReference type="NCBI Taxonomy" id="81582"/>
    <lineage>
        <taxon>Bacteria</taxon>
        <taxon>Pseudomonadati</taxon>
        <taxon>Bacteroidota</taxon>
        <taxon>Bacteroidia</taxon>
        <taxon>Bacteroidales</taxon>
        <taxon>Prevotellaceae</taxon>
        <taxon>Prevotella</taxon>
    </lineage>
</organism>
<dbReference type="InterPro" id="IPR028345">
    <property type="entry name" value="Antibiotic_NAT-like"/>
</dbReference>
<evidence type="ECO:0000256" key="1">
    <source>
        <dbReference type="ARBA" id="ARBA00006383"/>
    </source>
</evidence>
<evidence type="ECO:0000256" key="4">
    <source>
        <dbReference type="ARBA" id="ARBA00023315"/>
    </source>
</evidence>
<dbReference type="PANTHER" id="PTHR11104">
    <property type="entry name" value="AMINOGLYCOSIDE N3-ACETYLTRANSFERASE"/>
    <property type="match status" value="1"/>
</dbReference>
<dbReference type="PANTHER" id="PTHR11104:SF0">
    <property type="entry name" value="SPBETA PROPHAGE-DERIVED AMINOGLYCOSIDE N(3')-ACETYLTRANSFERASE-LIKE PROTEIN YOKD"/>
    <property type="match status" value="1"/>
</dbReference>
<dbReference type="Pfam" id="PF02522">
    <property type="entry name" value="Antibiotic_NAT"/>
    <property type="match status" value="1"/>
</dbReference>
<keyword evidence="5" id="KW-0046">Antibiotic resistance</keyword>
<dbReference type="Proteomes" id="UP000199373">
    <property type="component" value="Unassembled WGS sequence"/>
</dbReference>
<comment type="catalytic activity">
    <reaction evidence="5">
        <text>a 2-deoxystreptamine antibiotic + acetyl-CoA = an N(3)-acetyl-2-deoxystreptamine antibiotic + CoA + H(+)</text>
        <dbReference type="Rhea" id="RHEA:12665"/>
        <dbReference type="ChEBI" id="CHEBI:15378"/>
        <dbReference type="ChEBI" id="CHEBI:57287"/>
        <dbReference type="ChEBI" id="CHEBI:57288"/>
        <dbReference type="ChEBI" id="CHEBI:57921"/>
        <dbReference type="ChEBI" id="CHEBI:77452"/>
        <dbReference type="EC" id="2.3.1.81"/>
    </reaction>
</comment>
<dbReference type="RefSeq" id="WP_091915373.1">
    <property type="nucleotide sequence ID" value="NZ_FOIQ01000002.1"/>
</dbReference>
<dbReference type="InterPro" id="IPR003679">
    <property type="entry name" value="Amioglycoside_AcTrfase"/>
</dbReference>
<dbReference type="EMBL" id="FOIQ01000002">
    <property type="protein sequence ID" value="SEW00871.1"/>
    <property type="molecule type" value="Genomic_DNA"/>
</dbReference>
<protein>
    <recommendedName>
        <fullName evidence="2 5">Aminoglycoside N(3)-acetyltransferase</fullName>
        <ecNumber evidence="5">2.3.1.-</ecNumber>
    </recommendedName>
</protein>
<sequence length="262" mass="30346">MTDYISYLDIPRHWGLRRGDAVLLSSYISRILLNCKEHGERFNPNLFFDSILDVIGEEGTLLIPTYSWDFCHQTAFDYKKTKSQVGVLGDQALRNPKFRRTRHPLYSFAVAGKDQQLLCDMNNVSSFGSDSPFAYLERVHAKQVMMDVEYDQLWGFTYVHYVEEKVVDKIPYRFLKTFEAPYIDENGETTIRHYSMLVRNLDMEVVNELPPLAEALVMKGILKSNLINGINYGVVDLNASTEVIMQDILENKSRLFTRYKGQ</sequence>
<dbReference type="AlphaFoldDB" id="A0A1I0NHS9"/>
<keyword evidence="3 5" id="KW-0808">Transferase</keyword>
<evidence type="ECO:0000256" key="3">
    <source>
        <dbReference type="ARBA" id="ARBA00022679"/>
    </source>
</evidence>
<evidence type="ECO:0000256" key="2">
    <source>
        <dbReference type="ARBA" id="ARBA00012882"/>
    </source>
</evidence>
<keyword evidence="7" id="KW-1185">Reference proteome</keyword>
<dbReference type="EC" id="2.3.1.-" evidence="5"/>
<gene>
    <name evidence="6" type="ORF">SAMN04487850_1251</name>
</gene>
<dbReference type="GO" id="GO:0046677">
    <property type="term" value="P:response to antibiotic"/>
    <property type="evidence" value="ECO:0007669"/>
    <property type="project" value="UniProtKB-KW"/>
</dbReference>
<dbReference type="SUPFAM" id="SSF110710">
    <property type="entry name" value="TTHA0583/YokD-like"/>
    <property type="match status" value="1"/>
</dbReference>
<keyword evidence="4 5" id="KW-0012">Acyltransferase</keyword>
<proteinExistence type="inferred from homology"/>
<evidence type="ECO:0000313" key="6">
    <source>
        <dbReference type="EMBL" id="SEW00871.1"/>
    </source>
</evidence>
<reference evidence="6 7" key="1">
    <citation type="submission" date="2016-10" db="EMBL/GenBank/DDBJ databases">
        <authorList>
            <person name="de Groot N.N."/>
        </authorList>
    </citation>
    <scope>NUCLEOTIDE SEQUENCE [LARGE SCALE GENOMIC DNA]</scope>
    <source>
        <strain evidence="6 7">TC2-24</strain>
    </source>
</reference>
<name>A0A1I0NHS9_9BACT</name>
<dbReference type="GO" id="GO:0046353">
    <property type="term" value="F:aminoglycoside 3-N-acetyltransferase activity"/>
    <property type="evidence" value="ECO:0007669"/>
    <property type="project" value="UniProtKB-EC"/>
</dbReference>
<evidence type="ECO:0000256" key="5">
    <source>
        <dbReference type="RuleBase" id="RU365031"/>
    </source>
</evidence>
<comment type="similarity">
    <text evidence="1 5">Belongs to the antibiotic N-acetyltransferase family.</text>
</comment>
<evidence type="ECO:0000313" key="7">
    <source>
        <dbReference type="Proteomes" id="UP000199373"/>
    </source>
</evidence>